<comment type="caution">
    <text evidence="1">The sequence shown here is derived from an EMBL/GenBank/DDBJ whole genome shotgun (WGS) entry which is preliminary data.</text>
</comment>
<dbReference type="EMBL" id="LAZR01002236">
    <property type="protein sequence ID" value="KKN32667.1"/>
    <property type="molecule type" value="Genomic_DNA"/>
</dbReference>
<evidence type="ECO:0000313" key="1">
    <source>
        <dbReference type="EMBL" id="KKN32667.1"/>
    </source>
</evidence>
<dbReference type="AlphaFoldDB" id="A0A0F9Q6R9"/>
<protein>
    <submittedName>
        <fullName evidence="1">Uncharacterized protein</fullName>
    </submittedName>
</protein>
<name>A0A0F9Q6R9_9ZZZZ</name>
<sequence length="178" mass="20355">MGRRAYPGVGMDYEIYPLAISKAEWSIFIDVCQRYLGYSPTRGVDGCHLEIDDPAAFLGSLNMENDPLETLRLGSGVFEHFSITFLAVLDEEAVCLMTRTPLKVYWKADSKRKNFITLLSGTMDEWYRAILAGCTTSANPILRWVMNHVIAHFERVGFREIFSRFKKQQLQDGTFVLK</sequence>
<proteinExistence type="predicted"/>
<gene>
    <name evidence="1" type="ORF">LCGC14_0811590</name>
</gene>
<reference evidence="1" key="1">
    <citation type="journal article" date="2015" name="Nature">
        <title>Complex archaea that bridge the gap between prokaryotes and eukaryotes.</title>
        <authorList>
            <person name="Spang A."/>
            <person name="Saw J.H."/>
            <person name="Jorgensen S.L."/>
            <person name="Zaremba-Niedzwiedzka K."/>
            <person name="Martijn J."/>
            <person name="Lind A.E."/>
            <person name="van Eijk R."/>
            <person name="Schleper C."/>
            <person name="Guy L."/>
            <person name="Ettema T.J."/>
        </authorList>
    </citation>
    <scope>NUCLEOTIDE SEQUENCE</scope>
</reference>
<accession>A0A0F9Q6R9</accession>
<organism evidence="1">
    <name type="scientific">marine sediment metagenome</name>
    <dbReference type="NCBI Taxonomy" id="412755"/>
    <lineage>
        <taxon>unclassified sequences</taxon>
        <taxon>metagenomes</taxon>
        <taxon>ecological metagenomes</taxon>
    </lineage>
</organism>